<comment type="caution">
    <text evidence="1">The sequence shown here is derived from an EMBL/GenBank/DDBJ whole genome shotgun (WGS) entry which is preliminary data.</text>
</comment>
<keyword evidence="2" id="KW-1185">Reference proteome</keyword>
<sequence length="50" mass="5767">MEDIERQQGWSKLPEPVRLEDIITTKPVEPGLDSTPDVDLERYWAAQEQG</sequence>
<accession>A0ABW5GM47</accession>
<evidence type="ECO:0000313" key="2">
    <source>
        <dbReference type="Proteomes" id="UP001597419"/>
    </source>
</evidence>
<name>A0ABW5GM47_9PSEU</name>
<dbReference type="EMBL" id="JBHUKU010000014">
    <property type="protein sequence ID" value="MFD2461936.1"/>
    <property type="molecule type" value="Genomic_DNA"/>
</dbReference>
<proteinExistence type="predicted"/>
<dbReference type="Proteomes" id="UP001597419">
    <property type="component" value="Unassembled WGS sequence"/>
</dbReference>
<dbReference type="RefSeq" id="WP_345391089.1">
    <property type="nucleotide sequence ID" value="NZ_BAABHG010000004.1"/>
</dbReference>
<gene>
    <name evidence="1" type="ORF">ACFSYJ_25235</name>
</gene>
<reference evidence="2" key="1">
    <citation type="journal article" date="2019" name="Int. J. Syst. Evol. Microbiol.">
        <title>The Global Catalogue of Microorganisms (GCM) 10K type strain sequencing project: providing services to taxonomists for standard genome sequencing and annotation.</title>
        <authorList>
            <consortium name="The Broad Institute Genomics Platform"/>
            <consortium name="The Broad Institute Genome Sequencing Center for Infectious Disease"/>
            <person name="Wu L."/>
            <person name="Ma J."/>
        </authorList>
    </citation>
    <scope>NUCLEOTIDE SEQUENCE [LARGE SCALE GENOMIC DNA]</scope>
    <source>
        <strain evidence="2">CGMCC 4.7643</strain>
    </source>
</reference>
<protein>
    <submittedName>
        <fullName evidence="1">Uncharacterized protein</fullName>
    </submittedName>
</protein>
<organism evidence="1 2">
    <name type="scientific">Amycolatopsis samaneae</name>
    <dbReference type="NCBI Taxonomy" id="664691"/>
    <lineage>
        <taxon>Bacteria</taxon>
        <taxon>Bacillati</taxon>
        <taxon>Actinomycetota</taxon>
        <taxon>Actinomycetes</taxon>
        <taxon>Pseudonocardiales</taxon>
        <taxon>Pseudonocardiaceae</taxon>
        <taxon>Amycolatopsis</taxon>
    </lineage>
</organism>
<evidence type="ECO:0000313" key="1">
    <source>
        <dbReference type="EMBL" id="MFD2461936.1"/>
    </source>
</evidence>